<keyword evidence="2 5" id="KW-0812">Transmembrane</keyword>
<dbReference type="Pfam" id="PF00324">
    <property type="entry name" value="AA_permease"/>
    <property type="match status" value="1"/>
</dbReference>
<gene>
    <name evidence="7" type="ORF">JFN87_02425</name>
</gene>
<dbReference type="InterPro" id="IPR050367">
    <property type="entry name" value="APC_superfamily"/>
</dbReference>
<feature type="transmembrane region" description="Helical" evidence="5">
    <location>
        <begin position="44"/>
        <end position="65"/>
    </location>
</feature>
<reference evidence="7" key="1">
    <citation type="submission" date="2021-03" db="EMBL/GenBank/DDBJ databases">
        <title>Whole genome sequence of Streptomyces bomunensis MMS17-BM035.</title>
        <authorList>
            <person name="Lee J.H."/>
        </authorList>
    </citation>
    <scope>NUCLEOTIDE SEQUENCE</scope>
    <source>
        <strain evidence="7">MMS17-BM035</strain>
    </source>
</reference>
<comment type="subcellular location">
    <subcellularLocation>
        <location evidence="1">Membrane</location>
        <topology evidence="1">Multi-pass membrane protein</topology>
    </subcellularLocation>
</comment>
<name>A0A940M597_9ACTN</name>
<feature type="transmembrane region" description="Helical" evidence="5">
    <location>
        <begin position="336"/>
        <end position="353"/>
    </location>
</feature>
<evidence type="ECO:0000256" key="4">
    <source>
        <dbReference type="ARBA" id="ARBA00023136"/>
    </source>
</evidence>
<proteinExistence type="predicted"/>
<comment type="caution">
    <text evidence="7">The sequence shown here is derived from an EMBL/GenBank/DDBJ whole genome shotgun (WGS) entry which is preliminary data.</text>
</comment>
<evidence type="ECO:0000259" key="6">
    <source>
        <dbReference type="Pfam" id="PF00324"/>
    </source>
</evidence>
<feature type="transmembrane region" description="Helical" evidence="5">
    <location>
        <begin position="398"/>
        <end position="417"/>
    </location>
</feature>
<evidence type="ECO:0000256" key="5">
    <source>
        <dbReference type="SAM" id="Phobius"/>
    </source>
</evidence>
<dbReference type="Gene3D" id="1.20.1740.10">
    <property type="entry name" value="Amino acid/polyamine transporter I"/>
    <property type="match status" value="1"/>
</dbReference>
<dbReference type="EMBL" id="JAGIQL010000004">
    <property type="protein sequence ID" value="MBP0456359.1"/>
    <property type="molecule type" value="Genomic_DNA"/>
</dbReference>
<feature type="transmembrane region" description="Helical" evidence="5">
    <location>
        <begin position="18"/>
        <end position="38"/>
    </location>
</feature>
<evidence type="ECO:0000313" key="7">
    <source>
        <dbReference type="EMBL" id="MBP0456359.1"/>
    </source>
</evidence>
<organism evidence="7 8">
    <name type="scientific">Streptomyces montanisoli</name>
    <dbReference type="NCBI Taxonomy" id="2798581"/>
    <lineage>
        <taxon>Bacteria</taxon>
        <taxon>Bacillati</taxon>
        <taxon>Actinomycetota</taxon>
        <taxon>Actinomycetes</taxon>
        <taxon>Kitasatosporales</taxon>
        <taxon>Streptomycetaceae</taxon>
        <taxon>Streptomyces</taxon>
    </lineage>
</organism>
<dbReference type="PANTHER" id="PTHR42770:SF16">
    <property type="entry name" value="AMINO ACID PERMEASE"/>
    <property type="match status" value="1"/>
</dbReference>
<evidence type="ECO:0000256" key="1">
    <source>
        <dbReference type="ARBA" id="ARBA00004141"/>
    </source>
</evidence>
<feature type="transmembrane region" description="Helical" evidence="5">
    <location>
        <begin position="423"/>
        <end position="444"/>
    </location>
</feature>
<evidence type="ECO:0000313" key="8">
    <source>
        <dbReference type="Proteomes" id="UP000670475"/>
    </source>
</evidence>
<protein>
    <submittedName>
        <fullName evidence="7">APC family permease</fullName>
    </submittedName>
</protein>
<accession>A0A940M597</accession>
<dbReference type="GO" id="GO:0016020">
    <property type="term" value="C:membrane"/>
    <property type="evidence" value="ECO:0007669"/>
    <property type="project" value="UniProtKB-SubCell"/>
</dbReference>
<dbReference type="RefSeq" id="WP_209338143.1">
    <property type="nucleotide sequence ID" value="NZ_JAGIQL010000004.1"/>
</dbReference>
<dbReference type="InterPro" id="IPR004841">
    <property type="entry name" value="AA-permease/SLC12A_dom"/>
</dbReference>
<keyword evidence="8" id="KW-1185">Reference proteome</keyword>
<keyword evidence="4 5" id="KW-0472">Membrane</keyword>
<evidence type="ECO:0000256" key="3">
    <source>
        <dbReference type="ARBA" id="ARBA00022989"/>
    </source>
</evidence>
<sequence length="468" mass="48216">MASEAPIHLRRTLSVKDLIVYGLLFIGPTAPMGVFGVLDAKSGGATALVFVVATVAMGFTAWSYARMSRAVPRAGSVSAYATAGLGRWPGFFAGWMAGLDYLFIPAVAALFTGIATHSLVSGVPTWLATGVGIIVFTALNLAGVGIAARVGMIMLVIEVVVLAMFIVGAIVVLVHDGPSRGWLSPLASTSNLAIGGVLGAVSVAVLSFLGFDAIATFAEENTGSSRQVGRAVLFCLALAGLLFVAQTYLADLVSDVSPQHLAAHPDEQGTAFYTVIRHAIGGWFGTTVSAVKAVGPVFSALVAQAAVSRLMYGMANQGHLPSWLGRVNPRTRTPRTAILVSAAATLILAIWAATQPNGLDTLSSMVTVGALVAFVLLHASVFGYFVVRRETRSSSAGVRTAATVVPALGVAIIIALLVKASHLALVVGACWLAVGIAVAVARYVTGHRGGPSDDVLSPPSDEMDARTP</sequence>
<feature type="transmembrane region" description="Helical" evidence="5">
    <location>
        <begin position="365"/>
        <end position="386"/>
    </location>
</feature>
<feature type="transmembrane region" description="Helical" evidence="5">
    <location>
        <begin position="230"/>
        <end position="249"/>
    </location>
</feature>
<dbReference type="Proteomes" id="UP000670475">
    <property type="component" value="Unassembled WGS sequence"/>
</dbReference>
<dbReference type="AlphaFoldDB" id="A0A940M597"/>
<keyword evidence="3 5" id="KW-1133">Transmembrane helix</keyword>
<feature type="transmembrane region" description="Helical" evidence="5">
    <location>
        <begin position="101"/>
        <end position="120"/>
    </location>
</feature>
<feature type="domain" description="Amino acid permease/ SLC12A" evidence="6">
    <location>
        <begin position="32"/>
        <end position="419"/>
    </location>
</feature>
<feature type="transmembrane region" description="Helical" evidence="5">
    <location>
        <begin position="194"/>
        <end position="218"/>
    </location>
</feature>
<dbReference type="PANTHER" id="PTHR42770">
    <property type="entry name" value="AMINO ACID TRANSPORTER-RELATED"/>
    <property type="match status" value="1"/>
</dbReference>
<evidence type="ECO:0000256" key="2">
    <source>
        <dbReference type="ARBA" id="ARBA00022692"/>
    </source>
</evidence>
<dbReference type="GO" id="GO:0055085">
    <property type="term" value="P:transmembrane transport"/>
    <property type="evidence" value="ECO:0007669"/>
    <property type="project" value="InterPro"/>
</dbReference>
<feature type="transmembrane region" description="Helical" evidence="5">
    <location>
        <begin position="126"/>
        <end position="148"/>
    </location>
</feature>
<dbReference type="PIRSF" id="PIRSF006060">
    <property type="entry name" value="AA_transporter"/>
    <property type="match status" value="1"/>
</dbReference>
<feature type="transmembrane region" description="Helical" evidence="5">
    <location>
        <begin position="155"/>
        <end position="174"/>
    </location>
</feature>